<organism evidence="2 3">
    <name type="scientific">Phytohabitans rumicis</name>
    <dbReference type="NCBI Taxonomy" id="1076125"/>
    <lineage>
        <taxon>Bacteria</taxon>
        <taxon>Bacillati</taxon>
        <taxon>Actinomycetota</taxon>
        <taxon>Actinomycetes</taxon>
        <taxon>Micromonosporales</taxon>
        <taxon>Micromonosporaceae</taxon>
    </lineage>
</organism>
<gene>
    <name evidence="2" type="ORF">Prum_000250</name>
</gene>
<evidence type="ECO:0000313" key="3">
    <source>
        <dbReference type="Proteomes" id="UP000482960"/>
    </source>
</evidence>
<name>A0A6V8KMJ6_9ACTN</name>
<comment type="caution">
    <text evidence="2">The sequence shown here is derived from an EMBL/GenBank/DDBJ whole genome shotgun (WGS) entry which is preliminary data.</text>
</comment>
<reference evidence="2 3" key="1">
    <citation type="submission" date="2020-03" db="EMBL/GenBank/DDBJ databases">
        <title>Whole genome shotgun sequence of Phytohabitans rumicis NBRC 108638.</title>
        <authorList>
            <person name="Komaki H."/>
            <person name="Tamura T."/>
        </authorList>
    </citation>
    <scope>NUCLEOTIDE SEQUENCE [LARGE SCALE GENOMIC DNA]</scope>
    <source>
        <strain evidence="2 3">NBRC 108638</strain>
    </source>
</reference>
<feature type="domain" description="HTH cro/C1-type" evidence="1">
    <location>
        <begin position="31"/>
        <end position="59"/>
    </location>
</feature>
<evidence type="ECO:0000313" key="2">
    <source>
        <dbReference type="EMBL" id="GFJ86383.1"/>
    </source>
</evidence>
<dbReference type="GO" id="GO:0003677">
    <property type="term" value="F:DNA binding"/>
    <property type="evidence" value="ECO:0007669"/>
    <property type="project" value="InterPro"/>
</dbReference>
<sequence length="114" mass="11953">MAATGAASADPGLEGCGCGLTVVRWSGRETRALREALRMSIRAFAEHLGVSAATVSGWEHPSAPAPPRLSTQELLDQALKLAGADARTRFGLILAGVVHGPVRRGDRRRGRRGG</sequence>
<dbReference type="RefSeq" id="WP_173072820.1">
    <property type="nucleotide sequence ID" value="NZ_BAABJB010000008.1"/>
</dbReference>
<dbReference type="InterPro" id="IPR001387">
    <property type="entry name" value="Cro/C1-type_HTH"/>
</dbReference>
<reference evidence="2 3" key="2">
    <citation type="submission" date="2020-03" db="EMBL/GenBank/DDBJ databases">
        <authorList>
            <person name="Ichikawa N."/>
            <person name="Kimura A."/>
            <person name="Kitahashi Y."/>
            <person name="Uohara A."/>
        </authorList>
    </citation>
    <scope>NUCLEOTIDE SEQUENCE [LARGE SCALE GENOMIC DNA]</scope>
    <source>
        <strain evidence="2 3">NBRC 108638</strain>
    </source>
</reference>
<dbReference type="Proteomes" id="UP000482960">
    <property type="component" value="Unassembled WGS sequence"/>
</dbReference>
<dbReference type="InterPro" id="IPR010982">
    <property type="entry name" value="Lambda_DNA-bd_dom_sf"/>
</dbReference>
<dbReference type="AlphaFoldDB" id="A0A6V8KMJ6"/>
<protein>
    <recommendedName>
        <fullName evidence="1">HTH cro/C1-type domain-containing protein</fullName>
    </recommendedName>
</protein>
<evidence type="ECO:0000259" key="1">
    <source>
        <dbReference type="PROSITE" id="PS50943"/>
    </source>
</evidence>
<dbReference type="EMBL" id="BLPG01000001">
    <property type="protein sequence ID" value="GFJ86383.1"/>
    <property type="molecule type" value="Genomic_DNA"/>
</dbReference>
<dbReference type="Pfam" id="PF13560">
    <property type="entry name" value="HTH_31"/>
    <property type="match status" value="1"/>
</dbReference>
<dbReference type="PROSITE" id="PS50943">
    <property type="entry name" value="HTH_CROC1"/>
    <property type="match status" value="1"/>
</dbReference>
<dbReference type="Gene3D" id="1.10.260.40">
    <property type="entry name" value="lambda repressor-like DNA-binding domains"/>
    <property type="match status" value="1"/>
</dbReference>
<dbReference type="CDD" id="cd00093">
    <property type="entry name" value="HTH_XRE"/>
    <property type="match status" value="1"/>
</dbReference>
<dbReference type="SUPFAM" id="SSF47413">
    <property type="entry name" value="lambda repressor-like DNA-binding domains"/>
    <property type="match status" value="1"/>
</dbReference>
<accession>A0A6V8KMJ6</accession>
<proteinExistence type="predicted"/>
<keyword evidence="3" id="KW-1185">Reference proteome</keyword>